<dbReference type="NCBIfam" id="TIGR01256">
    <property type="entry name" value="modA"/>
    <property type="match status" value="1"/>
</dbReference>
<dbReference type="PIRSF" id="PIRSF004846">
    <property type="entry name" value="ModA"/>
    <property type="match status" value="1"/>
</dbReference>
<dbReference type="Pfam" id="PF13531">
    <property type="entry name" value="SBP_bac_11"/>
    <property type="match status" value="1"/>
</dbReference>
<feature type="binding site" evidence="4">
    <location>
        <position position="57"/>
    </location>
    <ligand>
        <name>molybdate</name>
        <dbReference type="ChEBI" id="CHEBI:36264"/>
    </ligand>
</feature>
<protein>
    <submittedName>
        <fullName evidence="6">Molybdate transport system substrate-binding protein</fullName>
    </submittedName>
</protein>
<feature type="binding site" evidence="4">
    <location>
        <position position="188"/>
    </location>
    <ligand>
        <name>molybdate</name>
        <dbReference type="ChEBI" id="CHEBI:36264"/>
    </ligand>
</feature>
<comment type="caution">
    <text evidence="6">The sequence shown here is derived from an EMBL/GenBank/DDBJ whole genome shotgun (WGS) entry which is preliminary data.</text>
</comment>
<dbReference type="GO" id="GO:0015689">
    <property type="term" value="P:molybdate ion transport"/>
    <property type="evidence" value="ECO:0007669"/>
    <property type="project" value="InterPro"/>
</dbReference>
<evidence type="ECO:0000256" key="2">
    <source>
        <dbReference type="ARBA" id="ARBA00022723"/>
    </source>
</evidence>
<evidence type="ECO:0000256" key="4">
    <source>
        <dbReference type="PIRSR" id="PIRSR004846-1"/>
    </source>
</evidence>
<evidence type="ECO:0000256" key="1">
    <source>
        <dbReference type="ARBA" id="ARBA00009175"/>
    </source>
</evidence>
<feature type="binding site" evidence="4">
    <location>
        <position position="85"/>
    </location>
    <ligand>
        <name>molybdate</name>
        <dbReference type="ChEBI" id="CHEBI:36264"/>
    </ligand>
</feature>
<evidence type="ECO:0000313" key="7">
    <source>
        <dbReference type="Proteomes" id="UP000291591"/>
    </source>
</evidence>
<organism evidence="6 7">
    <name type="scientific">Pseudonocardia sediminis</name>
    <dbReference type="NCBI Taxonomy" id="1397368"/>
    <lineage>
        <taxon>Bacteria</taxon>
        <taxon>Bacillati</taxon>
        <taxon>Actinomycetota</taxon>
        <taxon>Actinomycetes</taxon>
        <taxon>Pseudonocardiales</taxon>
        <taxon>Pseudonocardiaceae</taxon>
        <taxon>Pseudonocardia</taxon>
    </lineage>
</organism>
<feature type="signal peptide" evidence="5">
    <location>
        <begin position="1"/>
        <end position="26"/>
    </location>
</feature>
<comment type="similarity">
    <text evidence="1">Belongs to the bacterial solute-binding protein ModA family.</text>
</comment>
<dbReference type="EMBL" id="SHKL01000001">
    <property type="protein sequence ID" value="RZT88589.1"/>
    <property type="molecule type" value="Genomic_DNA"/>
</dbReference>
<keyword evidence="7" id="KW-1185">Reference proteome</keyword>
<gene>
    <name evidence="6" type="ORF">EV383_5533</name>
</gene>
<dbReference type="PANTHER" id="PTHR30632">
    <property type="entry name" value="MOLYBDATE-BINDING PERIPLASMIC PROTEIN"/>
    <property type="match status" value="1"/>
</dbReference>
<keyword evidence="2 4" id="KW-0479">Metal-binding</keyword>
<dbReference type="PANTHER" id="PTHR30632:SF0">
    <property type="entry name" value="SULFATE-BINDING PROTEIN"/>
    <property type="match status" value="1"/>
</dbReference>
<dbReference type="Gene3D" id="3.40.190.10">
    <property type="entry name" value="Periplasmic binding protein-like II"/>
    <property type="match status" value="2"/>
</dbReference>
<feature type="chain" id="PRO_5039356923" evidence="5">
    <location>
        <begin position="27"/>
        <end position="270"/>
    </location>
</feature>
<keyword evidence="3 5" id="KW-0732">Signal</keyword>
<dbReference type="InterPro" id="IPR005950">
    <property type="entry name" value="ModA"/>
</dbReference>
<dbReference type="Proteomes" id="UP000291591">
    <property type="component" value="Unassembled WGS sequence"/>
</dbReference>
<name>A0A4Q7V775_PSEST</name>
<dbReference type="PROSITE" id="PS51257">
    <property type="entry name" value="PROKAR_LIPOPROTEIN"/>
    <property type="match status" value="1"/>
</dbReference>
<dbReference type="GO" id="GO:0030973">
    <property type="term" value="F:molybdate ion binding"/>
    <property type="evidence" value="ECO:0007669"/>
    <property type="project" value="TreeGrafter"/>
</dbReference>
<dbReference type="InterPro" id="IPR050682">
    <property type="entry name" value="ModA/WtpA"/>
</dbReference>
<evidence type="ECO:0000256" key="5">
    <source>
        <dbReference type="SAM" id="SignalP"/>
    </source>
</evidence>
<proteinExistence type="inferred from homology"/>
<dbReference type="CDD" id="cd13538">
    <property type="entry name" value="PBP2_ModA_like_1"/>
    <property type="match status" value="1"/>
</dbReference>
<dbReference type="AlphaFoldDB" id="A0A4Q7V775"/>
<feature type="binding site" evidence="4">
    <location>
        <position position="206"/>
    </location>
    <ligand>
        <name>molybdate</name>
        <dbReference type="ChEBI" id="CHEBI:36264"/>
    </ligand>
</feature>
<keyword evidence="4" id="KW-0500">Molybdenum</keyword>
<reference evidence="6 7" key="1">
    <citation type="submission" date="2019-02" db="EMBL/GenBank/DDBJ databases">
        <title>Sequencing the genomes of 1000 actinobacteria strains.</title>
        <authorList>
            <person name="Klenk H.-P."/>
        </authorList>
    </citation>
    <scope>NUCLEOTIDE SEQUENCE [LARGE SCALE GENOMIC DNA]</scope>
    <source>
        <strain evidence="6 7">DSM 45779</strain>
    </source>
</reference>
<evidence type="ECO:0000313" key="6">
    <source>
        <dbReference type="EMBL" id="RZT88589.1"/>
    </source>
</evidence>
<evidence type="ECO:0000256" key="3">
    <source>
        <dbReference type="ARBA" id="ARBA00022729"/>
    </source>
</evidence>
<accession>A0A4Q7V775</accession>
<dbReference type="SUPFAM" id="SSF53850">
    <property type="entry name" value="Periplasmic binding protein-like II"/>
    <property type="match status" value="1"/>
</dbReference>
<dbReference type="GO" id="GO:0046872">
    <property type="term" value="F:metal ion binding"/>
    <property type="evidence" value="ECO:0007669"/>
    <property type="project" value="UniProtKB-KW"/>
</dbReference>
<sequence>MTQRRRRMGKATGSVAVAAAALMVLAGCGGGGDSSAQGGASSGAAAPQTLNVFAAASLKDTFTTIEKQFEQENPGTDVKLTFAGSSDLATQIANGAPADVFASADDKNMAKVTQPGLNQGEPARFATNTLQIAVAPNDPKGIKGLSDLANPANKVVVCAPQVPCGSAAQKVEQAAGVDIEPVSEEQDVKSVLSKVTSGNADAGLVYVTDVTAAKGTVQGVSFPESSKAVNNYPIVALKSSQNAELATKWVQAVTGPTGQQTLKAAGFGAP</sequence>